<evidence type="ECO:0000313" key="2">
    <source>
        <dbReference type="EMBL" id="CAF4879103.1"/>
    </source>
</evidence>
<dbReference type="EMBL" id="CAJOBH010160946">
    <property type="protein sequence ID" value="CAF4878407.1"/>
    <property type="molecule type" value="Genomic_DNA"/>
</dbReference>
<dbReference type="Proteomes" id="UP000681967">
    <property type="component" value="Unassembled WGS sequence"/>
</dbReference>
<organism evidence="3 5">
    <name type="scientific">Rotaria magnacalcarata</name>
    <dbReference type="NCBI Taxonomy" id="392030"/>
    <lineage>
        <taxon>Eukaryota</taxon>
        <taxon>Metazoa</taxon>
        <taxon>Spiralia</taxon>
        <taxon>Gnathifera</taxon>
        <taxon>Rotifera</taxon>
        <taxon>Eurotatoria</taxon>
        <taxon>Bdelloidea</taxon>
        <taxon>Philodinida</taxon>
        <taxon>Philodinidae</taxon>
        <taxon>Rotaria</taxon>
    </lineage>
</organism>
<dbReference type="EMBL" id="CAJOBJ010230802">
    <property type="protein sequence ID" value="CAF5054454.1"/>
    <property type="molecule type" value="Genomic_DNA"/>
</dbReference>
<feature type="non-terminal residue" evidence="3">
    <location>
        <position position="1"/>
    </location>
</feature>
<protein>
    <submittedName>
        <fullName evidence="3">Uncharacterized protein</fullName>
    </submittedName>
</protein>
<gene>
    <name evidence="1" type="ORF">BYL167_LOCUS51246</name>
    <name evidence="2" type="ORF">BYL167_LOCUS51270</name>
    <name evidence="3" type="ORF">GIL414_LOCUS59734</name>
    <name evidence="4" type="ORF">GIL414_LOCUS60153</name>
</gene>
<comment type="caution">
    <text evidence="3">The sequence shown here is derived from an EMBL/GenBank/DDBJ whole genome shotgun (WGS) entry which is preliminary data.</text>
</comment>
<dbReference type="AlphaFoldDB" id="A0A8S3EDB7"/>
<accession>A0A8S3EDB7</accession>
<dbReference type="Proteomes" id="UP000681720">
    <property type="component" value="Unassembled WGS sequence"/>
</dbReference>
<evidence type="ECO:0000313" key="4">
    <source>
        <dbReference type="EMBL" id="CAF5054454.1"/>
    </source>
</evidence>
<evidence type="ECO:0000313" key="1">
    <source>
        <dbReference type="EMBL" id="CAF4878407.1"/>
    </source>
</evidence>
<evidence type="ECO:0000313" key="3">
    <source>
        <dbReference type="EMBL" id="CAF5046755.1"/>
    </source>
</evidence>
<dbReference type="EMBL" id="CAJOBJ010227343">
    <property type="protein sequence ID" value="CAF5046755.1"/>
    <property type="molecule type" value="Genomic_DNA"/>
</dbReference>
<reference evidence="3" key="1">
    <citation type="submission" date="2021-02" db="EMBL/GenBank/DDBJ databases">
        <authorList>
            <person name="Nowell W R."/>
        </authorList>
    </citation>
    <scope>NUCLEOTIDE SEQUENCE</scope>
</reference>
<sequence>MTSATWPEDVRRIAARYMRNPIQIYVGTLDLA</sequence>
<proteinExistence type="predicted"/>
<name>A0A8S3EDB7_9BILA</name>
<dbReference type="InterPro" id="IPR027417">
    <property type="entry name" value="P-loop_NTPase"/>
</dbReference>
<evidence type="ECO:0000313" key="5">
    <source>
        <dbReference type="Proteomes" id="UP000681720"/>
    </source>
</evidence>
<dbReference type="EMBL" id="CAJOBH010161144">
    <property type="protein sequence ID" value="CAF4879103.1"/>
    <property type="molecule type" value="Genomic_DNA"/>
</dbReference>
<dbReference type="Gene3D" id="3.40.50.300">
    <property type="entry name" value="P-loop containing nucleotide triphosphate hydrolases"/>
    <property type="match status" value="1"/>
</dbReference>